<dbReference type="Pfam" id="PF08807">
    <property type="entry name" value="DUF1798"/>
    <property type="match status" value="1"/>
</dbReference>
<dbReference type="InterPro" id="IPR014913">
    <property type="entry name" value="YppE-like"/>
</dbReference>
<dbReference type="EMBL" id="WBOS01000001">
    <property type="protein sequence ID" value="KAB2338284.1"/>
    <property type="molecule type" value="Genomic_DNA"/>
</dbReference>
<evidence type="ECO:0000313" key="1">
    <source>
        <dbReference type="EMBL" id="KAB2338284.1"/>
    </source>
</evidence>
<sequence>MGNIELSTLTKELINYINVITERFAEAKETGVAGDFFLEVKPFADEVKGVNDQWKKEAGKWVIQNKPKNLYSQQIDSVHEHIETISVQAFFPQTSRARFNHLVVSSNYVLNYLLQILLEEMGPPTT</sequence>
<dbReference type="AlphaFoldDB" id="A0A6L3VF75"/>
<name>A0A6L3VF75_9BACI</name>
<dbReference type="RefSeq" id="WP_151533007.1">
    <property type="nucleotide sequence ID" value="NZ_WBOS01000001.1"/>
</dbReference>
<dbReference type="Proteomes" id="UP000481030">
    <property type="component" value="Unassembled WGS sequence"/>
</dbReference>
<accession>A0A6L3VF75</accession>
<dbReference type="Gene3D" id="1.20.120.440">
    <property type="entry name" value="YppE-like"/>
    <property type="match status" value="1"/>
</dbReference>
<dbReference type="SUPFAM" id="SSF140415">
    <property type="entry name" value="YppE-like"/>
    <property type="match status" value="1"/>
</dbReference>
<proteinExistence type="predicted"/>
<comment type="caution">
    <text evidence="1">The sequence shown here is derived from an EMBL/GenBank/DDBJ whole genome shotgun (WGS) entry which is preliminary data.</text>
</comment>
<evidence type="ECO:0000313" key="2">
    <source>
        <dbReference type="Proteomes" id="UP000481030"/>
    </source>
</evidence>
<reference evidence="1 2" key="1">
    <citation type="journal article" date="2016" name="Antonie Van Leeuwenhoek">
        <title>Bacillus depressus sp. nov., isolated from soil of a sunflower field.</title>
        <authorList>
            <person name="Wei X."/>
            <person name="Xin D."/>
            <person name="Xin Y."/>
            <person name="Zhang H."/>
            <person name="Wang T."/>
            <person name="Zhang J."/>
        </authorList>
    </citation>
    <scope>NUCLEOTIDE SEQUENCE [LARGE SCALE GENOMIC DNA]</scope>
    <source>
        <strain evidence="1 2">BZ1</strain>
    </source>
</reference>
<dbReference type="OrthoDB" id="2361079at2"/>
<dbReference type="InterPro" id="IPR023351">
    <property type="entry name" value="YppE-like_sf"/>
</dbReference>
<keyword evidence="2" id="KW-1185">Reference proteome</keyword>
<protein>
    <submittedName>
        <fullName evidence="1">YppE family protein</fullName>
    </submittedName>
</protein>
<gene>
    <name evidence="1" type="ORF">F7731_01595</name>
</gene>
<organism evidence="1 2">
    <name type="scientific">Cytobacillus depressus</name>
    <dbReference type="NCBI Taxonomy" id="1602942"/>
    <lineage>
        <taxon>Bacteria</taxon>
        <taxon>Bacillati</taxon>
        <taxon>Bacillota</taxon>
        <taxon>Bacilli</taxon>
        <taxon>Bacillales</taxon>
        <taxon>Bacillaceae</taxon>
        <taxon>Cytobacillus</taxon>
    </lineage>
</organism>